<comment type="caution">
    <text evidence="4">The sequence shown here is derived from an EMBL/GenBank/DDBJ whole genome shotgun (WGS) entry which is preliminary data.</text>
</comment>
<dbReference type="GO" id="GO:0005829">
    <property type="term" value="C:cytosol"/>
    <property type="evidence" value="ECO:0007669"/>
    <property type="project" value="TreeGrafter"/>
</dbReference>
<protein>
    <recommendedName>
        <fullName evidence="3">Cytokinin riboside 5'-monophosphate phosphoribohydrolase</fullName>
        <ecNumber evidence="3">3.2.2.n1</ecNumber>
    </recommendedName>
</protein>
<name>A0A520MYT6_9GAMM</name>
<comment type="similarity">
    <text evidence="2 3">Belongs to the LOG family.</text>
</comment>
<sequence>MKNISIFCGAHEGRNPEYAKAAESIAKAVAKKGINIVFGGGNVGLMKIISDTALDNGVEVLGISLKSLHALELVNPRVDEIVVSDTLLDRKDEFMSRSDAFIVLPGGVGSLDELAEIMASNQLGIINKPVGILNTEGYYDHLLNWFNKAVDEGFISSKNLDELLVADSPDELIDMITNHQKPSDENWTERLGL</sequence>
<evidence type="ECO:0000256" key="3">
    <source>
        <dbReference type="RuleBase" id="RU363015"/>
    </source>
</evidence>
<dbReference type="InterPro" id="IPR031100">
    <property type="entry name" value="LOG_fam"/>
</dbReference>
<organism evidence="4 5">
    <name type="scientific">SAR86 cluster bacterium</name>
    <dbReference type="NCBI Taxonomy" id="2030880"/>
    <lineage>
        <taxon>Bacteria</taxon>
        <taxon>Pseudomonadati</taxon>
        <taxon>Pseudomonadota</taxon>
        <taxon>Gammaproteobacteria</taxon>
        <taxon>SAR86 cluster</taxon>
    </lineage>
</organism>
<dbReference type="NCBIfam" id="TIGR00730">
    <property type="entry name" value="Rossman fold protein, TIGR00730 family"/>
    <property type="match status" value="1"/>
</dbReference>
<accession>A0A520MYT6</accession>
<evidence type="ECO:0000313" key="5">
    <source>
        <dbReference type="Proteomes" id="UP000319384"/>
    </source>
</evidence>
<keyword evidence="3" id="KW-0378">Hydrolase</keyword>
<dbReference type="AlphaFoldDB" id="A0A520MYT6"/>
<dbReference type="EMBL" id="SHBH01000013">
    <property type="protein sequence ID" value="RZO26374.1"/>
    <property type="molecule type" value="Genomic_DNA"/>
</dbReference>
<evidence type="ECO:0000256" key="2">
    <source>
        <dbReference type="ARBA" id="ARBA00006763"/>
    </source>
</evidence>
<dbReference type="SUPFAM" id="SSF102405">
    <property type="entry name" value="MCP/YpsA-like"/>
    <property type="match status" value="1"/>
</dbReference>
<dbReference type="PANTHER" id="PTHR31223:SF70">
    <property type="entry name" value="LOG FAMILY PROTEIN YJL055W"/>
    <property type="match status" value="1"/>
</dbReference>
<proteinExistence type="inferred from homology"/>
<evidence type="ECO:0000256" key="1">
    <source>
        <dbReference type="ARBA" id="ARBA00000274"/>
    </source>
</evidence>
<dbReference type="PANTHER" id="PTHR31223">
    <property type="entry name" value="LOG FAMILY PROTEIN YJL055W"/>
    <property type="match status" value="1"/>
</dbReference>
<reference evidence="4 5" key="1">
    <citation type="submission" date="2019-02" db="EMBL/GenBank/DDBJ databases">
        <title>Prokaryotic population dynamics and viral predation in marine succession experiment using metagenomics: the confinement effect.</title>
        <authorList>
            <person name="Haro-Moreno J.M."/>
            <person name="Rodriguez-Valera F."/>
            <person name="Lopez-Perez M."/>
        </authorList>
    </citation>
    <scope>NUCLEOTIDE SEQUENCE [LARGE SCALE GENOMIC DNA]</scope>
    <source>
        <strain evidence="4">MED-G162</strain>
    </source>
</reference>
<dbReference type="GO" id="GO:0009691">
    <property type="term" value="P:cytokinin biosynthetic process"/>
    <property type="evidence" value="ECO:0007669"/>
    <property type="project" value="UniProtKB-UniRule"/>
</dbReference>
<dbReference type="Proteomes" id="UP000319384">
    <property type="component" value="Unassembled WGS sequence"/>
</dbReference>
<dbReference type="GO" id="GO:0008714">
    <property type="term" value="F:AMP nucleosidase activity"/>
    <property type="evidence" value="ECO:0007669"/>
    <property type="project" value="UniProtKB-EC"/>
</dbReference>
<dbReference type="Pfam" id="PF03641">
    <property type="entry name" value="Lysine_decarbox"/>
    <property type="match status" value="1"/>
</dbReference>
<keyword evidence="3" id="KW-0203">Cytokinin biosynthesis</keyword>
<comment type="catalytic activity">
    <reaction evidence="1">
        <text>AMP + H2O = D-ribose 5-phosphate + adenine</text>
        <dbReference type="Rhea" id="RHEA:20129"/>
        <dbReference type="ChEBI" id="CHEBI:15377"/>
        <dbReference type="ChEBI" id="CHEBI:16708"/>
        <dbReference type="ChEBI" id="CHEBI:78346"/>
        <dbReference type="ChEBI" id="CHEBI:456215"/>
        <dbReference type="EC" id="3.2.2.4"/>
    </reaction>
</comment>
<dbReference type="EC" id="3.2.2.n1" evidence="3"/>
<dbReference type="Gene3D" id="3.40.50.450">
    <property type="match status" value="1"/>
</dbReference>
<evidence type="ECO:0000313" key="4">
    <source>
        <dbReference type="EMBL" id="RZO26374.1"/>
    </source>
</evidence>
<gene>
    <name evidence="4" type="ORF">EVA95_02225</name>
</gene>
<dbReference type="InterPro" id="IPR005269">
    <property type="entry name" value="LOG"/>
</dbReference>